<protein>
    <submittedName>
        <fullName evidence="5">Uncharacterized protein</fullName>
    </submittedName>
</protein>
<sequence length="483" mass="54043">MLKCDVEFSNICLNVSYYCQANLLLICYFVGLLLNASKNKLKSMDEVRSLLSLRALILNGRIHLDNGIVSICRLDQLKELNTLVLSRNPINKLGESLVKVKSITKLSLSDSQLEAIDSLKSCTELKELRLAHNDIKLPHFEMPPGMSNNEVGLEVADAPISSEMHESDSSCTENPPSSKDEESTPNLEHVLNYLNSFDMANGLRSGKVPAKKKRENVSHKQHKKPQRKKYRSWRVGGEVADGIPVVMGKFHALIDTPEVMALFHRDYGISDNATLALAKVDAKHMRMRSTDAFLVAAIVEGELERGAATPYTIVPESEALVAKRAKKRRRETGKEKVGKAFEKLIIDESFKQWEQPMLYQGRPISTFDSIVTFGELAFDLTMTLFLSMDMVDHNEPRDILIIKGTLQMMTIKAVLEVVKSNDRLTVGLENEKEGQKVTKCEVFLLNKVDVAVEKSRDVVIETQTNLEGKVVELEAVIAIMATD</sequence>
<evidence type="ECO:0000313" key="5">
    <source>
        <dbReference type="EMBL" id="THG07856.1"/>
    </source>
</evidence>
<proteinExistence type="predicted"/>
<dbReference type="SUPFAM" id="SSF52075">
    <property type="entry name" value="Outer arm dynein light chain 1"/>
    <property type="match status" value="1"/>
</dbReference>
<dbReference type="PANTHER" id="PTHR46652">
    <property type="entry name" value="LEUCINE-RICH REPEAT AND IQ DOMAIN-CONTAINING PROTEIN 1-RELATED"/>
    <property type="match status" value="1"/>
</dbReference>
<accession>A0A4S4DYP0</accession>
<dbReference type="PANTHER" id="PTHR46652:SF7">
    <property type="entry name" value="LEUCINE-RICH REPEAT AND IQ DOMAIN-CONTAINING PROTEIN 1"/>
    <property type="match status" value="1"/>
</dbReference>
<feature type="compositionally biased region" description="Basic residues" evidence="3">
    <location>
        <begin position="209"/>
        <end position="232"/>
    </location>
</feature>
<keyword evidence="4" id="KW-0812">Transmembrane</keyword>
<dbReference type="Proteomes" id="UP000306102">
    <property type="component" value="Unassembled WGS sequence"/>
</dbReference>
<keyword evidence="1" id="KW-0433">Leucine-rich repeat</keyword>
<evidence type="ECO:0000256" key="3">
    <source>
        <dbReference type="SAM" id="MobiDB-lite"/>
    </source>
</evidence>
<name>A0A4S4DYP0_CAMSN</name>
<feature type="region of interest" description="Disordered" evidence="3">
    <location>
        <begin position="204"/>
        <end position="232"/>
    </location>
</feature>
<organism evidence="5 6">
    <name type="scientific">Camellia sinensis var. sinensis</name>
    <name type="common">China tea</name>
    <dbReference type="NCBI Taxonomy" id="542762"/>
    <lineage>
        <taxon>Eukaryota</taxon>
        <taxon>Viridiplantae</taxon>
        <taxon>Streptophyta</taxon>
        <taxon>Embryophyta</taxon>
        <taxon>Tracheophyta</taxon>
        <taxon>Spermatophyta</taxon>
        <taxon>Magnoliopsida</taxon>
        <taxon>eudicotyledons</taxon>
        <taxon>Gunneridae</taxon>
        <taxon>Pentapetalae</taxon>
        <taxon>asterids</taxon>
        <taxon>Ericales</taxon>
        <taxon>Theaceae</taxon>
        <taxon>Camellia</taxon>
    </lineage>
</organism>
<keyword evidence="4" id="KW-1133">Transmembrane helix</keyword>
<evidence type="ECO:0000256" key="1">
    <source>
        <dbReference type="ARBA" id="ARBA00022614"/>
    </source>
</evidence>
<dbReference type="AlphaFoldDB" id="A0A4S4DYP0"/>
<keyword evidence="6" id="KW-1185">Reference proteome</keyword>
<comment type="caution">
    <text evidence="5">The sequence shown here is derived from an EMBL/GenBank/DDBJ whole genome shotgun (WGS) entry which is preliminary data.</text>
</comment>
<dbReference type="Gene3D" id="3.80.10.10">
    <property type="entry name" value="Ribonuclease Inhibitor"/>
    <property type="match status" value="1"/>
</dbReference>
<evidence type="ECO:0000256" key="4">
    <source>
        <dbReference type="SAM" id="Phobius"/>
    </source>
</evidence>
<evidence type="ECO:0000256" key="2">
    <source>
        <dbReference type="ARBA" id="ARBA00022737"/>
    </source>
</evidence>
<reference evidence="5 6" key="1">
    <citation type="journal article" date="2018" name="Proc. Natl. Acad. Sci. U.S.A.">
        <title>Draft genome sequence of Camellia sinensis var. sinensis provides insights into the evolution of the tea genome and tea quality.</title>
        <authorList>
            <person name="Wei C."/>
            <person name="Yang H."/>
            <person name="Wang S."/>
            <person name="Zhao J."/>
            <person name="Liu C."/>
            <person name="Gao L."/>
            <person name="Xia E."/>
            <person name="Lu Y."/>
            <person name="Tai Y."/>
            <person name="She G."/>
            <person name="Sun J."/>
            <person name="Cao H."/>
            <person name="Tong W."/>
            <person name="Gao Q."/>
            <person name="Li Y."/>
            <person name="Deng W."/>
            <person name="Jiang X."/>
            <person name="Wang W."/>
            <person name="Chen Q."/>
            <person name="Zhang S."/>
            <person name="Li H."/>
            <person name="Wu J."/>
            <person name="Wang P."/>
            <person name="Li P."/>
            <person name="Shi C."/>
            <person name="Zheng F."/>
            <person name="Jian J."/>
            <person name="Huang B."/>
            <person name="Shan D."/>
            <person name="Shi M."/>
            <person name="Fang C."/>
            <person name="Yue Y."/>
            <person name="Li F."/>
            <person name="Li D."/>
            <person name="Wei S."/>
            <person name="Han B."/>
            <person name="Jiang C."/>
            <person name="Yin Y."/>
            <person name="Xia T."/>
            <person name="Zhang Z."/>
            <person name="Bennetzen J.L."/>
            <person name="Zhao S."/>
            <person name="Wan X."/>
        </authorList>
    </citation>
    <scope>NUCLEOTIDE SEQUENCE [LARGE SCALE GENOMIC DNA]</scope>
    <source>
        <strain evidence="6">cv. Shuchazao</strain>
        <tissue evidence="5">Leaf</tissue>
    </source>
</reference>
<gene>
    <name evidence="5" type="ORF">TEA_007959</name>
</gene>
<dbReference type="InterPro" id="IPR050836">
    <property type="entry name" value="SDS22/Internalin_LRR"/>
</dbReference>
<dbReference type="InterPro" id="IPR032675">
    <property type="entry name" value="LRR_dom_sf"/>
</dbReference>
<feature type="region of interest" description="Disordered" evidence="3">
    <location>
        <begin position="162"/>
        <end position="184"/>
    </location>
</feature>
<dbReference type="STRING" id="542762.A0A4S4DYP0"/>
<keyword evidence="4" id="KW-0472">Membrane</keyword>
<evidence type="ECO:0000313" key="6">
    <source>
        <dbReference type="Proteomes" id="UP000306102"/>
    </source>
</evidence>
<keyword evidence="2" id="KW-0677">Repeat</keyword>
<dbReference type="EMBL" id="SDRB02009731">
    <property type="protein sequence ID" value="THG07856.1"/>
    <property type="molecule type" value="Genomic_DNA"/>
</dbReference>
<feature type="transmembrane region" description="Helical" evidence="4">
    <location>
        <begin position="15"/>
        <end position="34"/>
    </location>
</feature>